<dbReference type="STRING" id="525282.HMPREF0391_10521"/>
<dbReference type="Pfam" id="PF13306">
    <property type="entry name" value="LRR_5"/>
    <property type="match status" value="2"/>
</dbReference>
<dbReference type="AlphaFoldDB" id="D6S7U9"/>
<dbReference type="PANTHER" id="PTHR45661">
    <property type="entry name" value="SURFACE ANTIGEN"/>
    <property type="match status" value="1"/>
</dbReference>
<accession>D6S7U9</accession>
<dbReference type="SUPFAM" id="SSF52058">
    <property type="entry name" value="L domain-like"/>
    <property type="match status" value="1"/>
</dbReference>
<dbReference type="InterPro" id="IPR026906">
    <property type="entry name" value="LRR_5"/>
</dbReference>
<dbReference type="HOGENOM" id="CLU_485514_0_0_9"/>
<dbReference type="eggNOG" id="COG4886">
    <property type="taxonomic scope" value="Bacteria"/>
</dbReference>
<comment type="caution">
    <text evidence="1">The sequence shown here is derived from an EMBL/GenBank/DDBJ whole genome shotgun (WGS) entry which is preliminary data.</text>
</comment>
<dbReference type="Proteomes" id="UP000004063">
    <property type="component" value="Chromosome"/>
</dbReference>
<gene>
    <name evidence="1" type="ORF">HMPREF0391_10521</name>
</gene>
<dbReference type="InterPro" id="IPR032675">
    <property type="entry name" value="LRR_dom_sf"/>
</dbReference>
<evidence type="ECO:0000313" key="1">
    <source>
        <dbReference type="EMBL" id="EFH94153.1"/>
    </source>
</evidence>
<dbReference type="PANTHER" id="PTHR45661:SF3">
    <property type="entry name" value="IG-LIKE DOMAIN-CONTAINING PROTEIN"/>
    <property type="match status" value="1"/>
</dbReference>
<dbReference type="EMBL" id="ACHM02000001">
    <property type="protein sequence ID" value="EFH94153.1"/>
    <property type="molecule type" value="Genomic_DNA"/>
</dbReference>
<protein>
    <recommendedName>
        <fullName evidence="2">Leucine Rich Repeat protein</fullName>
    </recommendedName>
</protein>
<name>D6S7U9_FINMA</name>
<dbReference type="Gene3D" id="3.80.10.10">
    <property type="entry name" value="Ribonuclease Inhibitor"/>
    <property type="match status" value="2"/>
</dbReference>
<dbReference type="InterPro" id="IPR053139">
    <property type="entry name" value="Surface_bspA-like"/>
</dbReference>
<organism evidence="1">
    <name type="scientific">Finegoldia magna ATCC 53516</name>
    <dbReference type="NCBI Taxonomy" id="525282"/>
    <lineage>
        <taxon>Bacteria</taxon>
        <taxon>Bacillati</taxon>
        <taxon>Bacillota</taxon>
        <taxon>Tissierellia</taxon>
        <taxon>Tissierellales</taxon>
        <taxon>Peptoniphilaceae</taxon>
        <taxon>Finegoldia</taxon>
    </lineage>
</organism>
<reference evidence="1" key="1">
    <citation type="submission" date="2010-05" db="EMBL/GenBank/DDBJ databases">
        <authorList>
            <person name="Muzny D."/>
            <person name="Qin X."/>
            <person name="Buhay C."/>
            <person name="Dugan-Rocha S."/>
            <person name="Ding Y."/>
            <person name="Chen G."/>
            <person name="Hawes A."/>
            <person name="Holder M."/>
            <person name="Jhangiani S."/>
            <person name="Johnson A."/>
            <person name="Khan Z."/>
            <person name="Li Z."/>
            <person name="Liu W."/>
            <person name="Liu X."/>
            <person name="Perez L."/>
            <person name="Shen H."/>
            <person name="Wang Q."/>
            <person name="Watt J."/>
            <person name="Xi L."/>
            <person name="Xin Y."/>
            <person name="Zhou J."/>
            <person name="Deng J."/>
            <person name="Jiang H."/>
            <person name="Liu Y."/>
            <person name="Qu J."/>
            <person name="Song X.-Z."/>
            <person name="Zhang L."/>
            <person name="Villasana D."/>
            <person name="Johnson A."/>
            <person name="Liu J."/>
            <person name="Liyanage D."/>
            <person name="Lorensuhewa L."/>
            <person name="Robinson T."/>
            <person name="Song A."/>
            <person name="Song B.-B."/>
            <person name="Dinh H."/>
            <person name="Thornton R."/>
            <person name="Coyle M."/>
            <person name="Francisco L."/>
            <person name="Jackson L."/>
            <person name="Javaid M."/>
            <person name="Korchina V."/>
            <person name="Kovar C."/>
            <person name="Mata R."/>
            <person name="Mathew T."/>
            <person name="Ngo R."/>
            <person name="Nguyen L."/>
            <person name="Nguyen N."/>
            <person name="Okwuonu G."/>
            <person name="Ongeri F."/>
            <person name="Pham C."/>
            <person name="Simmons D."/>
            <person name="Wilczek-Boney K."/>
            <person name="Hale W."/>
            <person name="Jakkamsetti A."/>
            <person name="Pham P."/>
            <person name="Ruth R."/>
            <person name="San Lucas F."/>
            <person name="Warren J."/>
            <person name="Zhang J."/>
            <person name="Zhao Z."/>
            <person name="Zhou C."/>
            <person name="Zhu D."/>
            <person name="Lee S."/>
            <person name="Bess C."/>
            <person name="Blankenburg K."/>
            <person name="Forbes L."/>
            <person name="Fu Q."/>
            <person name="Gubbala S."/>
            <person name="Hirani K."/>
            <person name="Jayaseelan J.C."/>
            <person name="Lara F."/>
            <person name="Munidasa M."/>
            <person name="Palculict T."/>
            <person name="Patil S."/>
            <person name="Pu L.-L."/>
            <person name="Saada N."/>
            <person name="Tang L."/>
            <person name="Weissenberger G."/>
            <person name="Zhu Y."/>
            <person name="Hemphill L."/>
            <person name="Shang Y."/>
            <person name="Youmans B."/>
            <person name="Ayvaz T."/>
            <person name="Ross M."/>
            <person name="Santibanez J."/>
            <person name="Aqrawi P."/>
            <person name="Gross S."/>
            <person name="Joshi V."/>
            <person name="Fowler G."/>
            <person name="Nazareth L."/>
            <person name="Reid J."/>
            <person name="Worley K."/>
            <person name="Petrosino J."/>
            <person name="Highlander S."/>
            <person name="Gibbs R."/>
        </authorList>
    </citation>
    <scope>NUCLEOTIDE SEQUENCE [LARGE SCALE GENOMIC DNA]</scope>
    <source>
        <strain evidence="1">ATCC 53516</strain>
    </source>
</reference>
<sequence>MDVNMNKKYTHTNEFTDLRPCLEYIYKNFGKEIFFSGRLTAYVKDLGPSIAECSVIGILEKENILNQIESICSIDINDRNILIDDIIYKLPIHLNKEAFRNTLEIVILSMGVELEEKKIQIQENSPVSSNTNDFKIMALEDDRDEDNNNVQKDLIIYQDDEGQTPANPPSDFEFDRSTGTIVKYLGQSKNVIIPAKIDGVQVKKIEDFCFAYGNNQNFEVAKVRGLLPKMWSFRDYIRIENVEIPQGVETIGCAAFYNNRIKLLKLPNSIKYIQISAFEHNIIETLNIPDSVQSIGNYAFTNNQIEDLTLGESLHSIGEGAFEYNKIKILNIPASVSVIQYSAFRRNQIKDLTLGENLWSVDYYAFEDNNIETLNIPASLVFIFDSAFRGNQIKDLTLGESLHSIGEGAFEGNKIETLNIPASVKSIGGYAFYDNEIKELTLGENLEAIGEFAFSFNKIKTLNITASVKSIGDYAFYDNEIKELTLGENLEAIGEFTFSNNKDDEGQTPANPPSDFEFDRSTGTIVRYLGQRKNVRIPEIIDGVKVKRIGDSAFKKIKLKN</sequence>
<dbReference type="OrthoDB" id="1702007at2"/>
<evidence type="ECO:0008006" key="2">
    <source>
        <dbReference type="Google" id="ProtNLM"/>
    </source>
</evidence>
<proteinExistence type="predicted"/>